<dbReference type="InterPro" id="IPR000077">
    <property type="entry name" value="Ribosomal_eL39"/>
</dbReference>
<gene>
    <name evidence="9" type="ORF">PANDA_007263</name>
</gene>
<evidence type="ECO:0000256" key="4">
    <source>
        <dbReference type="ARBA" id="ARBA00035234"/>
    </source>
</evidence>
<comment type="function">
    <text evidence="6">RNA-binding component of the large ribosomal subunit. The ribosome is a large ribonucleoprotein complex responsible for the synthesis of proteins in the cell.</text>
</comment>
<name>D2HA55_AILME</name>
<keyword evidence="2" id="KW-0689">Ribosomal protein</keyword>
<dbReference type="InParanoid" id="D2HA55"/>
<evidence type="ECO:0000256" key="8">
    <source>
        <dbReference type="SAM" id="MobiDB-lite"/>
    </source>
</evidence>
<evidence type="ECO:0000256" key="7">
    <source>
        <dbReference type="ARBA" id="ARBA00046440"/>
    </source>
</evidence>
<dbReference type="GO" id="GO:0003735">
    <property type="term" value="F:structural constituent of ribosome"/>
    <property type="evidence" value="ECO:0007669"/>
    <property type="project" value="InterPro"/>
</dbReference>
<feature type="non-terminal residue" evidence="9">
    <location>
        <position position="1"/>
    </location>
</feature>
<dbReference type="PANTHER" id="PTHR19970">
    <property type="entry name" value="RIBOSOMAL PROTEIN L39E"/>
    <property type="match status" value="1"/>
</dbReference>
<feature type="compositionally biased region" description="Basic residues" evidence="8">
    <location>
        <begin position="21"/>
        <end position="39"/>
    </location>
</feature>
<dbReference type="PANTHER" id="PTHR19970:SF0">
    <property type="entry name" value="LARGE RIBOSOMAL SUBUNIT PROTEIN EL39"/>
    <property type="match status" value="1"/>
</dbReference>
<dbReference type="EMBL" id="GL192620">
    <property type="protein sequence ID" value="EFB25662.1"/>
    <property type="molecule type" value="Genomic_DNA"/>
</dbReference>
<evidence type="ECO:0000256" key="1">
    <source>
        <dbReference type="ARBA" id="ARBA00009339"/>
    </source>
</evidence>
<evidence type="ECO:0000256" key="3">
    <source>
        <dbReference type="ARBA" id="ARBA00023274"/>
    </source>
</evidence>
<feature type="non-terminal residue" evidence="9">
    <location>
        <position position="39"/>
    </location>
</feature>
<proteinExistence type="inferred from homology"/>
<dbReference type="InterPro" id="IPR023626">
    <property type="entry name" value="Ribosomal_eL39_dom_sf"/>
</dbReference>
<organism evidence="9">
    <name type="scientific">Ailuropoda melanoleuca</name>
    <name type="common">Giant panda</name>
    <dbReference type="NCBI Taxonomy" id="9646"/>
    <lineage>
        <taxon>Eukaryota</taxon>
        <taxon>Metazoa</taxon>
        <taxon>Chordata</taxon>
        <taxon>Craniata</taxon>
        <taxon>Vertebrata</taxon>
        <taxon>Euteleostomi</taxon>
        <taxon>Mammalia</taxon>
        <taxon>Eutheria</taxon>
        <taxon>Laurasiatheria</taxon>
        <taxon>Carnivora</taxon>
        <taxon>Caniformia</taxon>
        <taxon>Ursidae</taxon>
        <taxon>Ailuropoda</taxon>
    </lineage>
</organism>
<dbReference type="GO" id="GO:0022625">
    <property type="term" value="C:cytosolic large ribosomal subunit"/>
    <property type="evidence" value="ECO:0007669"/>
    <property type="project" value="TreeGrafter"/>
</dbReference>
<dbReference type="Pfam" id="PF00832">
    <property type="entry name" value="Ribosomal_L39"/>
    <property type="match status" value="1"/>
</dbReference>
<dbReference type="AlphaFoldDB" id="D2HA55"/>
<feature type="region of interest" description="Disordered" evidence="8">
    <location>
        <begin position="1"/>
        <end position="39"/>
    </location>
</feature>
<dbReference type="Gene3D" id="1.10.1620.10">
    <property type="entry name" value="Ribosomal protein L39e"/>
    <property type="match status" value="1"/>
</dbReference>
<evidence type="ECO:0000256" key="5">
    <source>
        <dbReference type="ARBA" id="ARBA00035339"/>
    </source>
</evidence>
<dbReference type="SUPFAM" id="SSF48662">
    <property type="entry name" value="Ribosomal protein L39e"/>
    <property type="match status" value="1"/>
</dbReference>
<evidence type="ECO:0000256" key="2">
    <source>
        <dbReference type="ARBA" id="ARBA00022980"/>
    </source>
</evidence>
<sequence>FLAKEQKQNHPFPHGIQMKTGKIRYSSKGRHGRRTRLGL</sequence>
<keyword evidence="3" id="KW-0687">Ribonucleoprotein</keyword>
<comment type="similarity">
    <text evidence="1">Belongs to the eukaryotic ribosomal protein eL39 family.</text>
</comment>
<reference evidence="9" key="1">
    <citation type="journal article" date="2010" name="Nature">
        <title>The sequence and de novo assembly of the giant panda genome.</title>
        <authorList>
            <person name="Li R."/>
            <person name="Fan W."/>
            <person name="Tian G."/>
            <person name="Zhu H."/>
            <person name="He L."/>
            <person name="Cai J."/>
            <person name="Huang Q."/>
            <person name="Cai Q."/>
            <person name="Li B."/>
            <person name="Bai Y."/>
            <person name="Zhang Z."/>
            <person name="Zhang Y."/>
            <person name="Wang W."/>
            <person name="Li J."/>
            <person name="Wei F."/>
            <person name="Li H."/>
            <person name="Jian M."/>
            <person name="Li J."/>
            <person name="Zhang Z."/>
            <person name="Nielsen R."/>
            <person name="Li D."/>
            <person name="Gu W."/>
            <person name="Yang Z."/>
            <person name="Xuan Z."/>
            <person name="Ryder O.A."/>
            <person name="Leung F.C."/>
            <person name="Zhou Y."/>
            <person name="Cao J."/>
            <person name="Sun X."/>
            <person name="Fu Y."/>
            <person name="Fang X."/>
            <person name="Guo X."/>
            <person name="Wang B."/>
            <person name="Hou R."/>
            <person name="Shen F."/>
            <person name="Mu B."/>
            <person name="Ni P."/>
            <person name="Lin R."/>
            <person name="Qian W."/>
            <person name="Wang G."/>
            <person name="Yu C."/>
            <person name="Nie W."/>
            <person name="Wang J."/>
            <person name="Wu Z."/>
            <person name="Liang H."/>
            <person name="Min J."/>
            <person name="Wu Q."/>
            <person name="Cheng S."/>
            <person name="Ruan J."/>
            <person name="Wang M."/>
            <person name="Shi Z."/>
            <person name="Wen M."/>
            <person name="Liu B."/>
            <person name="Ren X."/>
            <person name="Zheng H."/>
            <person name="Dong D."/>
            <person name="Cook K."/>
            <person name="Shan G."/>
            <person name="Zhang H."/>
            <person name="Kosiol C."/>
            <person name="Xie X."/>
            <person name="Lu Z."/>
            <person name="Zheng H."/>
            <person name="Li Y."/>
            <person name="Steiner C.C."/>
            <person name="Lam T.T."/>
            <person name="Lin S."/>
            <person name="Zhang Q."/>
            <person name="Li G."/>
            <person name="Tian J."/>
            <person name="Gong T."/>
            <person name="Liu H."/>
            <person name="Zhang D."/>
            <person name="Fang L."/>
            <person name="Ye C."/>
            <person name="Zhang J."/>
            <person name="Hu W."/>
            <person name="Xu A."/>
            <person name="Ren Y."/>
            <person name="Zhang G."/>
            <person name="Bruford M.W."/>
            <person name="Li Q."/>
            <person name="Ma L."/>
            <person name="Guo Y."/>
            <person name="An N."/>
            <person name="Hu Y."/>
            <person name="Zheng Y."/>
            <person name="Shi Y."/>
            <person name="Li Z."/>
            <person name="Liu Q."/>
            <person name="Chen Y."/>
            <person name="Zhao J."/>
            <person name="Qu N."/>
            <person name="Zhao S."/>
            <person name="Tian F."/>
            <person name="Wang X."/>
            <person name="Wang H."/>
            <person name="Xu L."/>
            <person name="Liu X."/>
            <person name="Vinar T."/>
            <person name="Wang Y."/>
            <person name="Lam T.W."/>
            <person name="Yiu S.M."/>
            <person name="Liu S."/>
            <person name="Zhang H."/>
            <person name="Li D."/>
            <person name="Huang Y."/>
            <person name="Wang X."/>
            <person name="Yang G."/>
            <person name="Jiang Z."/>
            <person name="Wang J."/>
            <person name="Qin N."/>
            <person name="Li L."/>
            <person name="Li J."/>
            <person name="Bolund L."/>
            <person name="Kristiansen K."/>
            <person name="Wong G.K."/>
            <person name="Olson M."/>
            <person name="Zhang X."/>
            <person name="Li S."/>
            <person name="Yang H."/>
            <person name="Wang J."/>
            <person name="Wang J."/>
        </authorList>
    </citation>
    <scope>NUCLEOTIDE SEQUENCE [LARGE SCALE GENOMIC DNA]</scope>
</reference>
<protein>
    <recommendedName>
        <fullName evidence="4">Large ribosomal subunit protein eL39</fullName>
    </recommendedName>
    <alternativeName>
        <fullName evidence="5">60S ribosomal protein L39</fullName>
    </alternativeName>
</protein>
<evidence type="ECO:0000256" key="6">
    <source>
        <dbReference type="ARBA" id="ARBA00046244"/>
    </source>
</evidence>
<accession>D2HA55</accession>
<dbReference type="GO" id="GO:0006412">
    <property type="term" value="P:translation"/>
    <property type="evidence" value="ECO:0007669"/>
    <property type="project" value="InterPro"/>
</dbReference>
<comment type="subunit">
    <text evidence="7">Component of the large ribosomal subunit. Interacts with IMPACT.</text>
</comment>
<evidence type="ECO:0000313" key="9">
    <source>
        <dbReference type="EMBL" id="EFB25662.1"/>
    </source>
</evidence>